<organism evidence="12 13">
    <name type="scientific">Callorhinchus milii</name>
    <name type="common">Ghost shark</name>
    <dbReference type="NCBI Taxonomy" id="7868"/>
    <lineage>
        <taxon>Eukaryota</taxon>
        <taxon>Metazoa</taxon>
        <taxon>Chordata</taxon>
        <taxon>Craniata</taxon>
        <taxon>Vertebrata</taxon>
        <taxon>Chondrichthyes</taxon>
        <taxon>Holocephali</taxon>
        <taxon>Chimaeriformes</taxon>
        <taxon>Callorhinchidae</taxon>
        <taxon>Callorhinchus</taxon>
    </lineage>
</organism>
<accession>A0A4W3I2I3</accession>
<dbReference type="Ensembl" id="ENSCMIT00000023317.1">
    <property type="protein sequence ID" value="ENSCMIP00000022922.1"/>
    <property type="gene ID" value="ENSCMIG00000010288.1"/>
</dbReference>
<keyword evidence="13" id="KW-1185">Reference proteome</keyword>
<dbReference type="InterPro" id="IPR041211">
    <property type="entry name" value="RLIG1"/>
</dbReference>
<reference evidence="12" key="5">
    <citation type="submission" date="2025-09" db="UniProtKB">
        <authorList>
            <consortium name="Ensembl"/>
        </authorList>
    </citation>
    <scope>IDENTIFICATION</scope>
</reference>
<keyword evidence="4" id="KW-0436">Ligase</keyword>
<evidence type="ECO:0000256" key="5">
    <source>
        <dbReference type="ARBA" id="ARBA00022741"/>
    </source>
</evidence>
<evidence type="ECO:0000256" key="8">
    <source>
        <dbReference type="ARBA" id="ARBA00034038"/>
    </source>
</evidence>
<dbReference type="GeneTree" id="ENSGT00500000044938"/>
<evidence type="ECO:0000256" key="10">
    <source>
        <dbReference type="ARBA" id="ARBA00035432"/>
    </source>
</evidence>
<reference evidence="13" key="2">
    <citation type="journal article" date="2007" name="PLoS Biol.">
        <title>Survey sequencing and comparative analysis of the elephant shark (Callorhinchus milii) genome.</title>
        <authorList>
            <person name="Venkatesh B."/>
            <person name="Kirkness E.F."/>
            <person name="Loh Y.H."/>
            <person name="Halpern A.L."/>
            <person name="Lee A.P."/>
            <person name="Johnson J."/>
            <person name="Dandona N."/>
            <person name="Viswanathan L.D."/>
            <person name="Tay A."/>
            <person name="Venter J.C."/>
            <person name="Strausberg R.L."/>
            <person name="Brenner S."/>
        </authorList>
    </citation>
    <scope>NUCLEOTIDE SEQUENCE [LARGE SCALE GENOMIC DNA]</scope>
</reference>
<dbReference type="GO" id="GO:0005524">
    <property type="term" value="F:ATP binding"/>
    <property type="evidence" value="ECO:0007669"/>
    <property type="project" value="UniProtKB-KW"/>
</dbReference>
<comment type="cofactor">
    <cofactor evidence="2">
        <name>Mg(2+)</name>
        <dbReference type="ChEBI" id="CHEBI:18420"/>
    </cofactor>
</comment>
<evidence type="ECO:0000256" key="6">
    <source>
        <dbReference type="ARBA" id="ARBA00022800"/>
    </source>
</evidence>
<name>A0A4W3I2I3_CALMI</name>
<evidence type="ECO:0000256" key="11">
    <source>
        <dbReference type="ARBA" id="ARBA00045151"/>
    </source>
</evidence>
<comment type="catalytic activity">
    <reaction evidence="8">
        <text>ATP + (ribonucleotide)n-3'-hydroxyl + 5'-phospho-(ribonucleotide)m = (ribonucleotide)n+m + AMP + diphosphate.</text>
        <dbReference type="EC" id="6.5.1.3"/>
    </reaction>
</comment>
<dbReference type="AlphaFoldDB" id="A0A4W3I2I3"/>
<dbReference type="PANTHER" id="PTHR31219:SF2">
    <property type="entry name" value="RNA LIGASE 1"/>
    <property type="match status" value="1"/>
</dbReference>
<proteinExistence type="predicted"/>
<evidence type="ECO:0000313" key="12">
    <source>
        <dbReference type="Ensembl" id="ENSCMIP00000022922.1"/>
    </source>
</evidence>
<reference evidence="13" key="3">
    <citation type="journal article" date="2014" name="Nature">
        <title>Elephant shark genome provides unique insights into gnathostome evolution.</title>
        <authorList>
            <consortium name="International Elephant Shark Genome Sequencing Consortium"/>
            <person name="Venkatesh B."/>
            <person name="Lee A.P."/>
            <person name="Ravi V."/>
            <person name="Maurya A.K."/>
            <person name="Lian M.M."/>
            <person name="Swann J.B."/>
            <person name="Ohta Y."/>
            <person name="Flajnik M.F."/>
            <person name="Sutoh Y."/>
            <person name="Kasahara M."/>
            <person name="Hoon S."/>
            <person name="Gangu V."/>
            <person name="Roy S.W."/>
            <person name="Irimia M."/>
            <person name="Korzh V."/>
            <person name="Kondrychyn I."/>
            <person name="Lim Z.W."/>
            <person name="Tay B.H."/>
            <person name="Tohari S."/>
            <person name="Kong K.W."/>
            <person name="Ho S."/>
            <person name="Lorente-Galdos B."/>
            <person name="Quilez J."/>
            <person name="Marques-Bonet T."/>
            <person name="Raney B.J."/>
            <person name="Ingham P.W."/>
            <person name="Tay A."/>
            <person name="Hillier L.W."/>
            <person name="Minx P."/>
            <person name="Boehm T."/>
            <person name="Wilson R.K."/>
            <person name="Brenner S."/>
            <person name="Warren W.C."/>
        </authorList>
    </citation>
    <scope>NUCLEOTIDE SEQUENCE [LARGE SCALE GENOMIC DNA]</scope>
</reference>
<dbReference type="GO" id="GO:0003972">
    <property type="term" value="F:RNA ligase (ATP) activity"/>
    <property type="evidence" value="ECO:0007669"/>
    <property type="project" value="UniProtKB-EC"/>
</dbReference>
<evidence type="ECO:0000256" key="3">
    <source>
        <dbReference type="ARBA" id="ARBA00012724"/>
    </source>
</evidence>
<evidence type="ECO:0000256" key="1">
    <source>
        <dbReference type="ARBA" id="ARBA00001936"/>
    </source>
</evidence>
<comment type="cofactor">
    <cofactor evidence="1">
        <name>Mn(2+)</name>
        <dbReference type="ChEBI" id="CHEBI:29035"/>
    </cofactor>
</comment>
<evidence type="ECO:0000256" key="2">
    <source>
        <dbReference type="ARBA" id="ARBA00001946"/>
    </source>
</evidence>
<evidence type="ECO:0000313" key="13">
    <source>
        <dbReference type="Proteomes" id="UP000314986"/>
    </source>
</evidence>
<dbReference type="PANTHER" id="PTHR31219">
    <property type="entry name" value="CHROMOSOME 28 C12ORF29 HOMOLOG"/>
    <property type="match status" value="1"/>
</dbReference>
<dbReference type="Pfam" id="PF17720">
    <property type="entry name" value="RLIG1"/>
    <property type="match status" value="1"/>
</dbReference>
<dbReference type="Proteomes" id="UP000314986">
    <property type="component" value="Unassembled WGS sequence"/>
</dbReference>
<dbReference type="GO" id="GO:0042245">
    <property type="term" value="P:RNA repair"/>
    <property type="evidence" value="ECO:0007669"/>
    <property type="project" value="UniProtKB-KW"/>
</dbReference>
<keyword evidence="6" id="KW-0692">RNA repair</keyword>
<reference evidence="13" key="1">
    <citation type="journal article" date="2006" name="Science">
        <title>Ancient noncoding elements conserved in the human genome.</title>
        <authorList>
            <person name="Venkatesh B."/>
            <person name="Kirkness E.F."/>
            <person name="Loh Y.H."/>
            <person name="Halpern A.L."/>
            <person name="Lee A.P."/>
            <person name="Johnson J."/>
            <person name="Dandona N."/>
            <person name="Viswanathan L.D."/>
            <person name="Tay A."/>
            <person name="Venter J.C."/>
            <person name="Strausberg R.L."/>
            <person name="Brenner S."/>
        </authorList>
    </citation>
    <scope>NUCLEOTIDE SEQUENCE [LARGE SCALE GENOMIC DNA]</scope>
</reference>
<protein>
    <recommendedName>
        <fullName evidence="9">RNA ligase 1</fullName>
        <ecNumber evidence="3">6.5.1.3</ecNumber>
    </recommendedName>
    <alternativeName>
        <fullName evidence="10">RNA ligase</fullName>
    </alternativeName>
</protein>
<evidence type="ECO:0000256" key="9">
    <source>
        <dbReference type="ARBA" id="ARBA00035168"/>
    </source>
</evidence>
<comment type="function">
    <text evidence="11">Functions as an RNA ligase, in vitro. The ligation reaction entails three nucleotidyl transfer steps. In the first step, the RNA ligase reacts with ATP in the absence of nucleic acid to form a covalent ligase-AMP intermediate and release pyrophosphate. In step 2, the ligase-AMP binds to the nucleic acid and transfers the adenylate to the 5'-PO4 terminus to form an adenylylated intermediate. In step 3, the RNA ligase directs the attack of the 3'-OH on the 5'-phosphoanhydride linkage, resulting in a repaired 3'-5' phosphodiester and release of AMP. Exhibits selectivity for single-stranded RNA substrates and may not have nick-sealing activity on double-stranded DNA-RNA hybrids. May play a role in maintaining RNA integrity under stress conditions, for example in response to reactive oxygen species (ROS).</text>
</comment>
<keyword evidence="5" id="KW-0547">Nucleotide-binding</keyword>
<dbReference type="GO" id="GO:0000302">
    <property type="term" value="P:response to reactive oxygen species"/>
    <property type="evidence" value="ECO:0007669"/>
    <property type="project" value="InterPro"/>
</dbReference>
<reference evidence="12" key="4">
    <citation type="submission" date="2025-08" db="UniProtKB">
        <authorList>
            <consortium name="Ensembl"/>
        </authorList>
    </citation>
    <scope>IDENTIFICATION</scope>
</reference>
<dbReference type="EC" id="6.5.1.3" evidence="3"/>
<sequence>MCSFQSFRVLATGDVNLKALEADIHNAIPTEKVDGTCCYITKYKGVPYLWARLDRKPTKQAEKRYRKFQLNKTSSTEFTWNINDDFRTVPESWIPARGVVQLEGQPQPDENGHIPGWIPVEQESRQYCWHGSAVNYETKVALVMKAHSEQNLLEITTVHLMELLEQTLELVGTHINGNPYGLGNKKQPVHALVSHGVLQIQNPPSLSYSDLITWFEESQEGKIEGIVWHCTNGVLIKLHRQHVGLQWPVTNPYLTARPVCINVDLSKYNCNFEPKSSFLVLAKLNGERFDHLKDIHWDNVGNNCTEGV</sequence>
<keyword evidence="7" id="KW-0067">ATP-binding</keyword>
<evidence type="ECO:0000256" key="4">
    <source>
        <dbReference type="ARBA" id="ARBA00022598"/>
    </source>
</evidence>
<evidence type="ECO:0000256" key="7">
    <source>
        <dbReference type="ARBA" id="ARBA00022840"/>
    </source>
</evidence>